<gene>
    <name evidence="1" type="ORF">PGT21_036878</name>
</gene>
<proteinExistence type="predicted"/>
<organism evidence="1 2">
    <name type="scientific">Puccinia graminis f. sp. tritici</name>
    <dbReference type="NCBI Taxonomy" id="56615"/>
    <lineage>
        <taxon>Eukaryota</taxon>
        <taxon>Fungi</taxon>
        <taxon>Dikarya</taxon>
        <taxon>Basidiomycota</taxon>
        <taxon>Pucciniomycotina</taxon>
        <taxon>Pucciniomycetes</taxon>
        <taxon>Pucciniales</taxon>
        <taxon>Pucciniaceae</taxon>
        <taxon>Puccinia</taxon>
    </lineage>
</organism>
<dbReference type="Proteomes" id="UP000324748">
    <property type="component" value="Unassembled WGS sequence"/>
</dbReference>
<evidence type="ECO:0000313" key="2">
    <source>
        <dbReference type="Proteomes" id="UP000324748"/>
    </source>
</evidence>
<evidence type="ECO:0000313" key="1">
    <source>
        <dbReference type="EMBL" id="KAA1106661.1"/>
    </source>
</evidence>
<dbReference type="EMBL" id="VSWC01000040">
    <property type="protein sequence ID" value="KAA1106661.1"/>
    <property type="molecule type" value="Genomic_DNA"/>
</dbReference>
<accession>A0A5B0Q0B6</accession>
<dbReference type="AlphaFoldDB" id="A0A5B0Q0B6"/>
<protein>
    <submittedName>
        <fullName evidence="1">Uncharacterized protein</fullName>
    </submittedName>
</protein>
<comment type="caution">
    <text evidence="1">The sequence shown here is derived from an EMBL/GenBank/DDBJ whole genome shotgun (WGS) entry which is preliminary data.</text>
</comment>
<reference evidence="1 2" key="1">
    <citation type="submission" date="2019-05" db="EMBL/GenBank/DDBJ databases">
        <title>Emergence of the Ug99 lineage of the wheat stem rust pathogen through somatic hybridization.</title>
        <authorList>
            <person name="Li F."/>
            <person name="Upadhyaya N.M."/>
            <person name="Sperschneider J."/>
            <person name="Matny O."/>
            <person name="Nguyen-Phuc H."/>
            <person name="Mago R."/>
            <person name="Raley C."/>
            <person name="Miller M.E."/>
            <person name="Silverstein K.A.T."/>
            <person name="Henningsen E."/>
            <person name="Hirsch C.D."/>
            <person name="Visser B."/>
            <person name="Pretorius Z.A."/>
            <person name="Steffenson B.J."/>
            <person name="Schwessinger B."/>
            <person name="Dodds P.N."/>
            <person name="Figueroa M."/>
        </authorList>
    </citation>
    <scope>NUCLEOTIDE SEQUENCE [LARGE SCALE GENOMIC DNA]</scope>
    <source>
        <strain evidence="1">21-0</strain>
    </source>
</reference>
<sequence length="572" mass="63825">MLGVGADRDLNPGEQLVEDVLHHSATVNVERLVALQVYSLSPFPGCISPVTGVTGPDRRYSCPLPAVDPPLCGFSLYIPLGFDRPPPHLDFAASLDRWWIHLDRYMTPPSIVIRTSSSLGEFWCSQPFRGLVTAVQSSGLRRIWLPPLQRFYWGACILVVKDSRGTPLYSDLFIPTQLDRTIPQNRRTTLLTMPLRNQEAPWVRIEPEETCSGLAAWSINTGLDSWSLPSFLIRFTASYYCPFNPYHTAIPKPSSSPTTPTMSSIFDNCDTNDFYCEGRSDPSIEIGVRYYPDRDQWSPVFNPNVVPDDNSVGDKAPIDAVGNKAPIAAVGNKAPIAAVGDKTPIGVKPTVASKDKRSAEDTVDPALINTILLSELACSASLVYIPKGMEIVETRTHYYPLKDKWHAINDPSRHYDCVPIPRLFPKPHPFVCVPWNVHDPELPPGLPVPFLRNLNLPVPAPTLAPSTSSSETSSHNSDSSSNYPLISNYINLNHQGVQKLLLDDNTPPTAVCMYTEEDVMRIFEGIAPDYVDMCSEYPPSSLAESDCRVMFFENMQWFFRNKRSTYLSTRKF</sequence>
<keyword evidence="2" id="KW-1185">Reference proteome</keyword>
<name>A0A5B0Q0B6_PUCGR</name>